<dbReference type="EMBL" id="ATCF01000034">
    <property type="protein sequence ID" value="EPD97720.1"/>
    <property type="molecule type" value="Genomic_DNA"/>
</dbReference>
<dbReference type="GO" id="GO:0017089">
    <property type="term" value="F:glycolipid transfer activity"/>
    <property type="evidence" value="ECO:0007669"/>
    <property type="project" value="TreeGrafter"/>
</dbReference>
<evidence type="ECO:0000256" key="3">
    <source>
        <dbReference type="ARBA" id="ARBA00022692"/>
    </source>
</evidence>
<evidence type="ECO:0000256" key="4">
    <source>
        <dbReference type="ARBA" id="ARBA00022989"/>
    </source>
</evidence>
<evidence type="ECO:0000313" key="9">
    <source>
        <dbReference type="Proteomes" id="UP000014400"/>
    </source>
</evidence>
<dbReference type="RefSeq" id="WP_016475213.1">
    <property type="nucleotide sequence ID" value="NZ_KE150481.1"/>
</dbReference>
<comment type="caution">
    <text evidence="8">The sequence shown here is derived from an EMBL/GenBank/DDBJ whole genome shotgun (WGS) entry which is preliminary data.</text>
</comment>
<evidence type="ECO:0000256" key="5">
    <source>
        <dbReference type="ARBA" id="ARBA00023136"/>
    </source>
</evidence>
<evidence type="ECO:0000256" key="7">
    <source>
        <dbReference type="SAM" id="Phobius"/>
    </source>
</evidence>
<feature type="region of interest" description="Disordered" evidence="6">
    <location>
        <begin position="200"/>
        <end position="230"/>
    </location>
</feature>
<dbReference type="PANTHER" id="PTHR37481">
    <property type="entry name" value="LIPOPOLYSACCHARIDE EXPORT SYSTEM PROTEIN LPTC"/>
    <property type="match status" value="1"/>
</dbReference>
<reference evidence="8 9" key="1">
    <citation type="submission" date="2013-04" db="EMBL/GenBank/DDBJ databases">
        <title>The Genome Sequence of Sutterella wadsworthensis HGA0223.</title>
        <authorList>
            <consortium name="The Broad Institute Genomics Platform"/>
            <person name="Earl A."/>
            <person name="Ward D."/>
            <person name="Feldgarden M."/>
            <person name="Gevers D."/>
            <person name="Schmidt T.M."/>
            <person name="Dover J."/>
            <person name="Dai D."/>
            <person name="Walker B."/>
            <person name="Young S."/>
            <person name="Zeng Q."/>
            <person name="Gargeya S."/>
            <person name="Fitzgerald M."/>
            <person name="Haas B."/>
            <person name="Abouelleil A."/>
            <person name="Allen A.W."/>
            <person name="Alvarado L."/>
            <person name="Arachchi H.M."/>
            <person name="Berlin A.M."/>
            <person name="Chapman S.B."/>
            <person name="Gainer-Dewar J."/>
            <person name="Goldberg J."/>
            <person name="Griggs A."/>
            <person name="Gujja S."/>
            <person name="Hansen M."/>
            <person name="Howarth C."/>
            <person name="Imamovic A."/>
            <person name="Ireland A."/>
            <person name="Larimer J."/>
            <person name="McCowan C."/>
            <person name="Murphy C."/>
            <person name="Pearson M."/>
            <person name="Poon T.W."/>
            <person name="Priest M."/>
            <person name="Roberts A."/>
            <person name="Saif S."/>
            <person name="Shea T."/>
            <person name="Sisk P."/>
            <person name="Sykes S."/>
            <person name="Wortman J."/>
            <person name="Nusbaum C."/>
            <person name="Birren B."/>
        </authorList>
    </citation>
    <scope>NUCLEOTIDE SEQUENCE [LARGE SCALE GENOMIC DNA]</scope>
    <source>
        <strain evidence="8 9">HGA0223</strain>
    </source>
</reference>
<dbReference type="Gene3D" id="2.60.450.10">
    <property type="entry name" value="Lipopolysaccharide (LPS) transport protein A like domain"/>
    <property type="match status" value="1"/>
</dbReference>
<evidence type="ECO:0008006" key="10">
    <source>
        <dbReference type="Google" id="ProtNLM"/>
    </source>
</evidence>
<sequence>MAHRRMIIRERLTAIIGSAILFALVATSYWYSIQTQVAGLKYVPSEMSPDFLARNVSLTDFTPEGTPKLLAYADDVQHFSDERMRAERIQVISLDPNSAPAFAQADEGWSNDGLETIDLTGHVLVHRRQYQDQPPMTFTTEHLTGWLDTQRFKTDSPVKITRSADETSSQNGLLYDNVTRVLELYGGVESVFHPQSFRKADSAAPAEAVQTVQTTATAESETSAETARRE</sequence>
<keyword evidence="4 7" id="KW-1133">Transmembrane helix</keyword>
<keyword evidence="2" id="KW-0997">Cell inner membrane</keyword>
<dbReference type="eggNOG" id="COG3117">
    <property type="taxonomic scope" value="Bacteria"/>
</dbReference>
<dbReference type="Proteomes" id="UP000014400">
    <property type="component" value="Unassembled WGS sequence"/>
</dbReference>
<dbReference type="InterPro" id="IPR026265">
    <property type="entry name" value="LptC"/>
</dbReference>
<gene>
    <name evidence="8" type="ORF">HMPREF1476_02197</name>
</gene>
<dbReference type="PANTHER" id="PTHR37481:SF1">
    <property type="entry name" value="LIPOPOLYSACCHARIDE EXPORT SYSTEM PROTEIN LPTC"/>
    <property type="match status" value="1"/>
</dbReference>
<accession>S3BEJ5</accession>
<organism evidence="8 9">
    <name type="scientific">Sutterella wadsworthensis HGA0223</name>
    <dbReference type="NCBI Taxonomy" id="1203554"/>
    <lineage>
        <taxon>Bacteria</taxon>
        <taxon>Pseudomonadati</taxon>
        <taxon>Pseudomonadota</taxon>
        <taxon>Betaproteobacteria</taxon>
        <taxon>Burkholderiales</taxon>
        <taxon>Sutterellaceae</taxon>
        <taxon>Sutterella</taxon>
    </lineage>
</organism>
<keyword evidence="9" id="KW-1185">Reference proteome</keyword>
<dbReference type="PATRIC" id="fig|1203554.3.peg.2279"/>
<name>S3BEJ5_9BURK</name>
<dbReference type="NCBIfam" id="TIGR04409">
    <property type="entry name" value="LptC_YrbK"/>
    <property type="match status" value="1"/>
</dbReference>
<proteinExistence type="predicted"/>
<keyword evidence="1" id="KW-1003">Cell membrane</keyword>
<keyword evidence="3 7" id="KW-0812">Transmembrane</keyword>
<feature type="transmembrane region" description="Helical" evidence="7">
    <location>
        <begin position="12"/>
        <end position="31"/>
    </location>
</feature>
<evidence type="ECO:0000256" key="2">
    <source>
        <dbReference type="ARBA" id="ARBA00022519"/>
    </source>
</evidence>
<dbReference type="GO" id="GO:0015221">
    <property type="term" value="F:lipopolysaccharide transmembrane transporter activity"/>
    <property type="evidence" value="ECO:0007669"/>
    <property type="project" value="InterPro"/>
</dbReference>
<evidence type="ECO:0000256" key="1">
    <source>
        <dbReference type="ARBA" id="ARBA00022475"/>
    </source>
</evidence>
<dbReference type="HOGENOM" id="CLU_1342687_0_0_4"/>
<evidence type="ECO:0000313" key="8">
    <source>
        <dbReference type="EMBL" id="EPD97720.1"/>
    </source>
</evidence>
<dbReference type="AlphaFoldDB" id="S3BEJ5"/>
<keyword evidence="5 7" id="KW-0472">Membrane</keyword>
<dbReference type="InterPro" id="IPR010664">
    <property type="entry name" value="LipoPS_assembly_LptC-rel"/>
</dbReference>
<feature type="compositionally biased region" description="Low complexity" evidence="6">
    <location>
        <begin position="206"/>
        <end position="230"/>
    </location>
</feature>
<dbReference type="STRING" id="1203554.HMPREF1476_02197"/>
<dbReference type="InterPro" id="IPR052363">
    <property type="entry name" value="LPS_export_LptC"/>
</dbReference>
<dbReference type="Pfam" id="PF06835">
    <property type="entry name" value="LptC"/>
    <property type="match status" value="1"/>
</dbReference>
<protein>
    <recommendedName>
        <fullName evidence="10">LPS export ABC transporter periplasmic protein LptC</fullName>
    </recommendedName>
</protein>
<dbReference type="GO" id="GO:0030288">
    <property type="term" value="C:outer membrane-bounded periplasmic space"/>
    <property type="evidence" value="ECO:0007669"/>
    <property type="project" value="TreeGrafter"/>
</dbReference>
<dbReference type="GO" id="GO:0005886">
    <property type="term" value="C:plasma membrane"/>
    <property type="evidence" value="ECO:0007669"/>
    <property type="project" value="InterPro"/>
</dbReference>
<evidence type="ECO:0000256" key="6">
    <source>
        <dbReference type="SAM" id="MobiDB-lite"/>
    </source>
</evidence>